<evidence type="ECO:0000256" key="1">
    <source>
        <dbReference type="SAM" id="MobiDB-lite"/>
    </source>
</evidence>
<keyword evidence="3" id="KW-1185">Reference proteome</keyword>
<dbReference type="EMBL" id="LYXE01000089">
    <property type="protein sequence ID" value="PDV98922.1"/>
    <property type="molecule type" value="Genomic_DNA"/>
</dbReference>
<comment type="caution">
    <text evidence="2">The sequence shown here is derived from an EMBL/GenBank/DDBJ whole genome shotgun (WGS) entry which is preliminary data.</text>
</comment>
<dbReference type="RefSeq" id="WP_097652937.1">
    <property type="nucleotide sequence ID" value="NZ_LYXE01000089.1"/>
</dbReference>
<name>A0A2H3KLM6_9CHLR</name>
<organism evidence="2 3">
    <name type="scientific">Candidatus Chloroploca asiatica</name>
    <dbReference type="NCBI Taxonomy" id="1506545"/>
    <lineage>
        <taxon>Bacteria</taxon>
        <taxon>Bacillati</taxon>
        <taxon>Chloroflexota</taxon>
        <taxon>Chloroflexia</taxon>
        <taxon>Chloroflexales</taxon>
        <taxon>Chloroflexineae</taxon>
        <taxon>Oscillochloridaceae</taxon>
        <taxon>Candidatus Chloroploca</taxon>
    </lineage>
</organism>
<protein>
    <submittedName>
        <fullName evidence="2">Uncharacterized protein</fullName>
    </submittedName>
</protein>
<proteinExistence type="predicted"/>
<feature type="region of interest" description="Disordered" evidence="1">
    <location>
        <begin position="1"/>
        <end position="24"/>
    </location>
</feature>
<evidence type="ECO:0000313" key="3">
    <source>
        <dbReference type="Proteomes" id="UP000220922"/>
    </source>
</evidence>
<dbReference type="Proteomes" id="UP000220922">
    <property type="component" value="Unassembled WGS sequence"/>
</dbReference>
<dbReference type="OrthoDB" id="149229at2"/>
<gene>
    <name evidence="2" type="ORF">A9Q02_14410</name>
</gene>
<sequence>MHDKMLRQKSAPADPFEESPHTPSVERLYHGLDPALAQTLSIDRATRDRLVIFDPASAPLLRPLIRAAAVLPWRIRAEQRWIIAVPEAQAATIHQYTALARHLDSLTPPRQEANSATPWWVLPDEALRPVAAPRILVREDEATVAWDDTTALIAGPTQIIADADPFWLAWLGSATGLAALRKGIALESLRIPEVPGPTQSNLAGLALEATHLASQIDELEEAVLRRILADFGPPGRQPGPRLLRWWRLDFEQLHQAVLDELRNDIPERYRPTWEQIHHDQRTTHAKASARLGTIIEAIDTQVAALAEN</sequence>
<accession>A0A2H3KLM6</accession>
<reference evidence="2 3" key="1">
    <citation type="submission" date="2016-05" db="EMBL/GenBank/DDBJ databases">
        <authorList>
            <person name="Lavstsen T."/>
            <person name="Jespersen J.S."/>
        </authorList>
    </citation>
    <scope>NUCLEOTIDE SEQUENCE [LARGE SCALE GENOMIC DNA]</scope>
    <source>
        <strain evidence="2 3">B7-9</strain>
    </source>
</reference>
<evidence type="ECO:0000313" key="2">
    <source>
        <dbReference type="EMBL" id="PDV98922.1"/>
    </source>
</evidence>
<dbReference type="AlphaFoldDB" id="A0A2H3KLM6"/>